<evidence type="ECO:0000313" key="3">
    <source>
        <dbReference type="Proteomes" id="UP000834106"/>
    </source>
</evidence>
<keyword evidence="3" id="KW-1185">Reference proteome</keyword>
<keyword evidence="1" id="KW-0808">Transferase</keyword>
<sequence length="156" mass="17286">MVNSNTNGCHEGLKKEWQEQSKDLVHKWAPQLEILCHKSTGAFLSHRGWNSIMESLSPGPLAAKKGYNSKMLTEEKGVSIELTRGLQSIITKEDVKRVIYIVMDKGGKGEEMKKKAAEIGELIRASVKNDGSIKGSSIKAMDDFVSALFSTRQEFS</sequence>
<dbReference type="GO" id="GO:0008194">
    <property type="term" value="F:UDP-glycosyltransferase activity"/>
    <property type="evidence" value="ECO:0007669"/>
    <property type="project" value="InterPro"/>
</dbReference>
<dbReference type="PANTHER" id="PTHR48045:SF37">
    <property type="entry name" value="UDP-GLYCOSYLTRANSFERASE 92A1-LIKE"/>
    <property type="match status" value="1"/>
</dbReference>
<dbReference type="Gene3D" id="3.40.50.2000">
    <property type="entry name" value="Glycogen Phosphorylase B"/>
    <property type="match status" value="1"/>
</dbReference>
<dbReference type="Proteomes" id="UP000834106">
    <property type="component" value="Chromosome 16"/>
</dbReference>
<accession>A0AAD2A1P6</accession>
<evidence type="ECO:0000256" key="1">
    <source>
        <dbReference type="ARBA" id="ARBA00022679"/>
    </source>
</evidence>
<organism evidence="2 3">
    <name type="scientific">Fraxinus pennsylvanica</name>
    <dbReference type="NCBI Taxonomy" id="56036"/>
    <lineage>
        <taxon>Eukaryota</taxon>
        <taxon>Viridiplantae</taxon>
        <taxon>Streptophyta</taxon>
        <taxon>Embryophyta</taxon>
        <taxon>Tracheophyta</taxon>
        <taxon>Spermatophyta</taxon>
        <taxon>Magnoliopsida</taxon>
        <taxon>eudicotyledons</taxon>
        <taxon>Gunneridae</taxon>
        <taxon>Pentapetalae</taxon>
        <taxon>asterids</taxon>
        <taxon>lamiids</taxon>
        <taxon>Lamiales</taxon>
        <taxon>Oleaceae</taxon>
        <taxon>Oleeae</taxon>
        <taxon>Fraxinus</taxon>
    </lineage>
</organism>
<dbReference type="EMBL" id="OU503051">
    <property type="protein sequence ID" value="CAI9778236.1"/>
    <property type="molecule type" value="Genomic_DNA"/>
</dbReference>
<proteinExistence type="predicted"/>
<reference evidence="2" key="1">
    <citation type="submission" date="2023-05" db="EMBL/GenBank/DDBJ databases">
        <authorList>
            <person name="Huff M."/>
        </authorList>
    </citation>
    <scope>NUCLEOTIDE SEQUENCE</scope>
</reference>
<protein>
    <submittedName>
        <fullName evidence="2">Uncharacterized protein</fullName>
    </submittedName>
</protein>
<dbReference type="AlphaFoldDB" id="A0AAD2A1P6"/>
<dbReference type="Pfam" id="PF00201">
    <property type="entry name" value="UDPGT"/>
    <property type="match status" value="1"/>
</dbReference>
<name>A0AAD2A1P6_9LAMI</name>
<evidence type="ECO:0000313" key="2">
    <source>
        <dbReference type="EMBL" id="CAI9778236.1"/>
    </source>
</evidence>
<dbReference type="PANTHER" id="PTHR48045">
    <property type="entry name" value="UDP-GLYCOSYLTRANSFERASE 72B1"/>
    <property type="match status" value="1"/>
</dbReference>
<dbReference type="InterPro" id="IPR002213">
    <property type="entry name" value="UDP_glucos_trans"/>
</dbReference>
<gene>
    <name evidence="2" type="ORF">FPE_LOCUS25666</name>
</gene>
<dbReference type="SUPFAM" id="SSF53756">
    <property type="entry name" value="UDP-Glycosyltransferase/glycogen phosphorylase"/>
    <property type="match status" value="1"/>
</dbReference>